<dbReference type="InterPro" id="IPR027417">
    <property type="entry name" value="P-loop_NTPase"/>
</dbReference>
<comment type="similarity">
    <text evidence="1">Belongs to the phosphatase 2A regulatory subunit B family.</text>
</comment>
<dbReference type="SUPFAM" id="SSF52540">
    <property type="entry name" value="P-loop containing nucleoside triphosphate hydrolases"/>
    <property type="match status" value="2"/>
</dbReference>
<evidence type="ECO:0000256" key="8">
    <source>
        <dbReference type="ARBA" id="ARBA00032509"/>
    </source>
</evidence>
<gene>
    <name evidence="12" type="primary">PPP2R2A_1</name>
    <name evidence="12" type="ORF">DERP_004497</name>
</gene>
<dbReference type="SMART" id="SM00382">
    <property type="entry name" value="AAA"/>
    <property type="match status" value="1"/>
</dbReference>
<comment type="caution">
    <text evidence="12">The sequence shown here is derived from an EMBL/GenBank/DDBJ whole genome shotgun (WGS) entry which is preliminary data.</text>
</comment>
<dbReference type="InterPro" id="IPR003593">
    <property type="entry name" value="AAA+_ATPase"/>
</dbReference>
<evidence type="ECO:0000313" key="12">
    <source>
        <dbReference type="EMBL" id="KAH9424315.1"/>
    </source>
</evidence>
<dbReference type="PRINTS" id="PR00600">
    <property type="entry name" value="PP2APR55"/>
</dbReference>
<keyword evidence="2" id="KW-0853">WD repeat</keyword>
<dbReference type="InterPro" id="IPR003960">
    <property type="entry name" value="ATPase_AAA_CS"/>
</dbReference>
<evidence type="ECO:0000313" key="13">
    <source>
        <dbReference type="Proteomes" id="UP000887458"/>
    </source>
</evidence>
<dbReference type="Gene3D" id="1.10.8.60">
    <property type="match status" value="1"/>
</dbReference>
<keyword evidence="3" id="KW-0962">Peroxisome biogenesis</keyword>
<evidence type="ECO:0000256" key="2">
    <source>
        <dbReference type="ARBA" id="ARBA00022574"/>
    </source>
</evidence>
<dbReference type="PROSITE" id="PS00674">
    <property type="entry name" value="AAA"/>
    <property type="match status" value="1"/>
</dbReference>
<protein>
    <recommendedName>
        <fullName evidence="9">Peroxisomal ATPase PEX1</fullName>
    </recommendedName>
    <alternativeName>
        <fullName evidence="8">Peroxin-1</fullName>
    </alternativeName>
</protein>
<dbReference type="InterPro" id="IPR041569">
    <property type="entry name" value="AAA_lid_3"/>
</dbReference>
<dbReference type="InterPro" id="IPR000009">
    <property type="entry name" value="PP2A_PR55"/>
</dbReference>
<keyword evidence="4" id="KW-0677">Repeat</keyword>
<reference evidence="12 13" key="1">
    <citation type="journal article" date="2018" name="J. Allergy Clin. Immunol.">
        <title>High-quality assembly of Dermatophagoides pteronyssinus genome and transcriptome reveals a wide range of novel allergens.</title>
        <authorList>
            <person name="Liu X.Y."/>
            <person name="Yang K.Y."/>
            <person name="Wang M.Q."/>
            <person name="Kwok J.S."/>
            <person name="Zeng X."/>
            <person name="Yang Z."/>
            <person name="Xiao X.J."/>
            <person name="Lau C.P."/>
            <person name="Li Y."/>
            <person name="Huang Z.M."/>
            <person name="Ba J.G."/>
            <person name="Yim A.K."/>
            <person name="Ouyang C.Y."/>
            <person name="Ngai S.M."/>
            <person name="Chan T.F."/>
            <person name="Leung E.L."/>
            <person name="Liu L."/>
            <person name="Liu Z.G."/>
            <person name="Tsui S.K."/>
        </authorList>
    </citation>
    <scope>NUCLEOTIDE SEQUENCE [LARGE SCALE GENOMIC DNA]</scope>
    <source>
        <strain evidence="12">Derp</strain>
    </source>
</reference>
<dbReference type="PANTHER" id="PTHR11871">
    <property type="entry name" value="PROTEIN PHOSPHATASE PP2A REGULATORY SUBUNIT B"/>
    <property type="match status" value="1"/>
</dbReference>
<keyword evidence="7" id="KW-0813">Transport</keyword>
<evidence type="ECO:0000256" key="9">
    <source>
        <dbReference type="ARBA" id="ARBA00034532"/>
    </source>
</evidence>
<dbReference type="Gene3D" id="2.130.10.10">
    <property type="entry name" value="YVTN repeat-like/Quinoprotein amine dehydrogenase"/>
    <property type="match status" value="1"/>
</dbReference>
<evidence type="ECO:0000256" key="7">
    <source>
        <dbReference type="ARBA" id="ARBA00022927"/>
    </source>
</evidence>
<evidence type="ECO:0000256" key="6">
    <source>
        <dbReference type="ARBA" id="ARBA00022840"/>
    </source>
</evidence>
<dbReference type="Pfam" id="PF00004">
    <property type="entry name" value="AAA"/>
    <property type="match status" value="1"/>
</dbReference>
<organism evidence="12 13">
    <name type="scientific">Dermatophagoides pteronyssinus</name>
    <name type="common">European house dust mite</name>
    <dbReference type="NCBI Taxonomy" id="6956"/>
    <lineage>
        <taxon>Eukaryota</taxon>
        <taxon>Metazoa</taxon>
        <taxon>Ecdysozoa</taxon>
        <taxon>Arthropoda</taxon>
        <taxon>Chelicerata</taxon>
        <taxon>Arachnida</taxon>
        <taxon>Acari</taxon>
        <taxon>Acariformes</taxon>
        <taxon>Sarcoptiformes</taxon>
        <taxon>Astigmata</taxon>
        <taxon>Psoroptidia</taxon>
        <taxon>Analgoidea</taxon>
        <taxon>Pyroglyphidae</taxon>
        <taxon>Dermatophagoidinae</taxon>
        <taxon>Dermatophagoides</taxon>
    </lineage>
</organism>
<proteinExistence type="inferred from homology"/>
<dbReference type="InterPro" id="IPR015342">
    <property type="entry name" value="PEX1-N_C-lobe"/>
</dbReference>
<dbReference type="Gene3D" id="3.40.50.300">
    <property type="entry name" value="P-loop containing nucleotide triphosphate hydrolases"/>
    <property type="match status" value="2"/>
</dbReference>
<evidence type="ECO:0000256" key="4">
    <source>
        <dbReference type="ARBA" id="ARBA00022737"/>
    </source>
</evidence>
<evidence type="ECO:0000256" key="3">
    <source>
        <dbReference type="ARBA" id="ARBA00022593"/>
    </source>
</evidence>
<dbReference type="InterPro" id="IPR036322">
    <property type="entry name" value="WD40_repeat_dom_sf"/>
</dbReference>
<dbReference type="Proteomes" id="UP000887458">
    <property type="component" value="Unassembled WGS sequence"/>
</dbReference>
<dbReference type="SUPFAM" id="SSF50978">
    <property type="entry name" value="WD40 repeat-like"/>
    <property type="match status" value="1"/>
</dbReference>
<dbReference type="SMART" id="SM00320">
    <property type="entry name" value="WD40"/>
    <property type="match status" value="4"/>
</dbReference>
<comment type="catalytic activity">
    <reaction evidence="10">
        <text>ATP + H2O = ADP + phosphate + H(+)</text>
        <dbReference type="Rhea" id="RHEA:13065"/>
        <dbReference type="ChEBI" id="CHEBI:15377"/>
        <dbReference type="ChEBI" id="CHEBI:15378"/>
        <dbReference type="ChEBI" id="CHEBI:30616"/>
        <dbReference type="ChEBI" id="CHEBI:43474"/>
        <dbReference type="ChEBI" id="CHEBI:456216"/>
    </reaction>
    <physiologicalReaction direction="left-to-right" evidence="10">
        <dbReference type="Rhea" id="RHEA:13066"/>
    </physiologicalReaction>
</comment>
<dbReference type="InterPro" id="IPR003959">
    <property type="entry name" value="ATPase_AAA_core"/>
</dbReference>
<keyword evidence="5" id="KW-0547">Nucleotide-binding</keyword>
<dbReference type="Gene3D" id="3.10.330.10">
    <property type="match status" value="1"/>
</dbReference>
<dbReference type="Pfam" id="PF17862">
    <property type="entry name" value="AAA_lid_3"/>
    <property type="match status" value="1"/>
</dbReference>
<accession>A0ABQ8JPN5</accession>
<keyword evidence="13" id="KW-1185">Reference proteome</keyword>
<dbReference type="Pfam" id="PF09262">
    <property type="entry name" value="PEX-1N"/>
    <property type="match status" value="1"/>
</dbReference>
<evidence type="ECO:0000256" key="1">
    <source>
        <dbReference type="ARBA" id="ARBA00008259"/>
    </source>
</evidence>
<feature type="domain" description="AAA+ ATPase" evidence="11">
    <location>
        <begin position="1215"/>
        <end position="1352"/>
    </location>
</feature>
<dbReference type="SUPFAM" id="SSF54585">
    <property type="entry name" value="Cdc48 domain 2-like"/>
    <property type="match status" value="1"/>
</dbReference>
<keyword evidence="7" id="KW-0653">Protein transport</keyword>
<dbReference type="InterPro" id="IPR029067">
    <property type="entry name" value="CDC48_domain_2-like_sf"/>
</dbReference>
<evidence type="ECO:0000256" key="10">
    <source>
        <dbReference type="ARBA" id="ARBA00048778"/>
    </source>
</evidence>
<dbReference type="InterPro" id="IPR015943">
    <property type="entry name" value="WD40/YVTN_repeat-like_dom_sf"/>
</dbReference>
<name>A0ABQ8JPN5_DERPT</name>
<reference evidence="12 13" key="2">
    <citation type="journal article" date="2022" name="Mol. Biol. Evol.">
        <title>Comparative Genomics Reveals Insights into the Divergent Evolution of Astigmatic Mites and Household Pest Adaptations.</title>
        <authorList>
            <person name="Xiong Q."/>
            <person name="Wan A.T."/>
            <person name="Liu X."/>
            <person name="Fung C.S."/>
            <person name="Xiao X."/>
            <person name="Malainual N."/>
            <person name="Hou J."/>
            <person name="Wang L."/>
            <person name="Wang M."/>
            <person name="Yang K.Y."/>
            <person name="Cui Y."/>
            <person name="Leung E.L."/>
            <person name="Nong W."/>
            <person name="Shin S.K."/>
            <person name="Au S.W."/>
            <person name="Jeong K.Y."/>
            <person name="Chew F.T."/>
            <person name="Hui J.H."/>
            <person name="Leung T.F."/>
            <person name="Tungtrongchitr A."/>
            <person name="Zhong N."/>
            <person name="Liu Z."/>
            <person name="Tsui S.K."/>
        </authorList>
    </citation>
    <scope>NUCLEOTIDE SEQUENCE [LARGE SCALE GENOMIC DNA]</scope>
    <source>
        <strain evidence="12">Derp</strain>
    </source>
</reference>
<keyword evidence="6" id="KW-0067">ATP-binding</keyword>
<sequence length="1462" mass="168759">MSRHSILSGIRNNNNNLSDSLNWSFVQVKGTLEDEFSDADLISCVEFNSTGQLLACGDKGGRIVIFQENERKKTTEYDLYSTFQSHEAEFDYLKSIEIEEKINKICWLDESKTAANHFMLTTNDKTIKLWKLSEKDKRIDDSLPNINRNYIGCDSNGTSEYDLLDQNELRIPKMMSTEPTIRSNLRRIFSNAHSFHINSVSINSDQETFISSDELRINLWNLDITNESFVIVDIKPSNMADLSEVISAAEFHPQHCNIFAYSTSKGSIKLCDMREAALCDHYSKIFRDTVKSSDNSNFFHELISVISDLKFTNSGRYMITRDYMTVNVWDLNMERNPIETYEVHEYLRGRLGTLYENEYIFDKFEFSLSGNDDYIMTGSYNFFKIIDRKTEQESLYEINKDIVKQKHLRPQKVAQPTDSFRRKTKKDEIIVDNIDLNRRIYHTAWNPNKNLIAGLIIIKLIFLDDIKPDKFIYVTWNGSKNCTEDSIFLDRNFATKANIIDNELILVQMIDDLSRISTCISCYLKPLSDDDHQIITINSEEIEYKLLNQIRILTIAFLKNDEFNILPIWLSKIFRVEPANKTGLIITQNTKIVIVPMNETKFENESTNDIIAPVIPSSSNSATLKSVFGLFKSLVPSKDNIFPIAHTSHSDDCFDKNVDQMKHVSFHIYQGKSLFLRVILAKNIDQSNASIAFISPKHFEYLNQSGCNEKQCLIRLKKFDHPLHKASDIDPISYDTTSMSTNEKFCTTFIDKYLKIYDYVNELNILVKANDDCPEDSIMLSQSFIVQYSLPFLSYVILDHPDLNVQNDALEKKNNIDYLKIPIARKIFAIPLLPQYLNGKNELEKMIQKSKNNNIMVICNGFIKDEKYFLIKHQQQLPVPDFDVEIFKFLSSCFLIDQSTEIIVQQVTSINSSMLLHMNKLSKKRQIINDMIENYKNIGKRIESIQKSWSKLFTEAVHHQPSIIIFEDLHQIVYETGDDETKNVKETFDNNSGDNSHTKSSTPENFYCERVSHIFCQLIDSLRKFKSLSKFSRITIIATAESYLCLNKVIKQFNVFDQVIDIHQLNGRQRIQILNDIFRKKYDTLSSKGCSTTTTTTTTMKTSLNVDMKLLSKMTKNFTVQQLDSLVDMSIHCALVNSLRKKDNTKIQVNIDDEHVQQAFTKLNFHLIKKNDLKLNTKRMLKDVGGMSNVKEILSDLILLQIRHPNLHRYLPLKLPNSLLIYGMPGCGKTAIIEAIANEANINFLSVKGPELLSKYIGNSEQSVRRIFRQAENSSPCILFFDEFDSLAPRRGHDSTGVTDRVVNQILTLMDGLEERKQNIFIIAATSRPDLIDLALLRPGRFDQIVYCQLPDENERKEIFMVLGQKLSINFDMILFNQIVKSTENFTGADIQALLYNAFLDATKQAIDDLKQNSIHHQQQQSQQNNNNKVQIEWANIQHAMNITRPSLSEQERTRFIRMLVI</sequence>
<dbReference type="EMBL" id="NJHN03000029">
    <property type="protein sequence ID" value="KAH9424315.1"/>
    <property type="molecule type" value="Genomic_DNA"/>
</dbReference>
<evidence type="ECO:0000259" key="11">
    <source>
        <dbReference type="SMART" id="SM00382"/>
    </source>
</evidence>
<dbReference type="InterPro" id="IPR001680">
    <property type="entry name" value="WD40_rpt"/>
</dbReference>
<evidence type="ECO:0000256" key="5">
    <source>
        <dbReference type="ARBA" id="ARBA00022741"/>
    </source>
</evidence>